<protein>
    <submittedName>
        <fullName evidence="9">Biopolymer transporter ExbD</fullName>
    </submittedName>
</protein>
<comment type="subcellular location">
    <subcellularLocation>
        <location evidence="1">Cell membrane</location>
        <topology evidence="1">Single-pass membrane protein</topology>
    </subcellularLocation>
    <subcellularLocation>
        <location evidence="7">Cell membrane</location>
        <topology evidence="7">Single-pass type II membrane protein</topology>
    </subcellularLocation>
</comment>
<proteinExistence type="inferred from homology"/>
<keyword evidence="4 7" id="KW-0812">Transmembrane</keyword>
<evidence type="ECO:0000256" key="8">
    <source>
        <dbReference type="SAM" id="Phobius"/>
    </source>
</evidence>
<dbReference type="Proteomes" id="UP000722121">
    <property type="component" value="Unassembled WGS sequence"/>
</dbReference>
<dbReference type="InterPro" id="IPR003400">
    <property type="entry name" value="ExbD"/>
</dbReference>
<dbReference type="EMBL" id="JAFITR010000140">
    <property type="protein sequence ID" value="MBN4067425.1"/>
    <property type="molecule type" value="Genomic_DNA"/>
</dbReference>
<evidence type="ECO:0000313" key="10">
    <source>
        <dbReference type="Proteomes" id="UP000722121"/>
    </source>
</evidence>
<gene>
    <name evidence="9" type="ORF">JYU14_05015</name>
</gene>
<dbReference type="PANTHER" id="PTHR30558">
    <property type="entry name" value="EXBD MEMBRANE COMPONENT OF PMF-DRIVEN MACROMOLECULE IMPORT SYSTEM"/>
    <property type="match status" value="1"/>
</dbReference>
<keyword evidence="7" id="KW-0813">Transport</keyword>
<keyword evidence="10" id="KW-1185">Reference proteome</keyword>
<evidence type="ECO:0000256" key="6">
    <source>
        <dbReference type="ARBA" id="ARBA00023136"/>
    </source>
</evidence>
<feature type="transmembrane region" description="Helical" evidence="8">
    <location>
        <begin position="12"/>
        <end position="32"/>
    </location>
</feature>
<keyword evidence="7" id="KW-0653">Protein transport</keyword>
<keyword evidence="3" id="KW-1003">Cell membrane</keyword>
<comment type="caution">
    <text evidence="9">The sequence shown here is derived from an EMBL/GenBank/DDBJ whole genome shotgun (WGS) entry which is preliminary data.</text>
</comment>
<evidence type="ECO:0000256" key="1">
    <source>
        <dbReference type="ARBA" id="ARBA00004162"/>
    </source>
</evidence>
<evidence type="ECO:0000256" key="7">
    <source>
        <dbReference type="RuleBase" id="RU003879"/>
    </source>
</evidence>
<name>A0ABS3ASQ8_9BACT</name>
<dbReference type="PANTHER" id="PTHR30558:SF15">
    <property type="entry name" value="BIOPOLYMER TRANSPORT PROTEIN EXBD1"/>
    <property type="match status" value="1"/>
</dbReference>
<evidence type="ECO:0000256" key="3">
    <source>
        <dbReference type="ARBA" id="ARBA00022475"/>
    </source>
</evidence>
<accession>A0ABS3ASQ8</accession>
<evidence type="ECO:0000256" key="4">
    <source>
        <dbReference type="ARBA" id="ARBA00022692"/>
    </source>
</evidence>
<organism evidence="9 10">
    <name type="scientific">Simkania negevensis</name>
    <dbReference type="NCBI Taxonomy" id="83561"/>
    <lineage>
        <taxon>Bacteria</taxon>
        <taxon>Pseudomonadati</taxon>
        <taxon>Chlamydiota</taxon>
        <taxon>Chlamydiia</taxon>
        <taxon>Parachlamydiales</taxon>
        <taxon>Simkaniaceae</taxon>
        <taxon>Simkania</taxon>
    </lineage>
</organism>
<sequence>MKFNTSLKFSKSLIDLTPLVDVIFLLLIFFVITSDILPLKSLNVDNPHINKDSAPITTQIIVTMDAHNVVYLGKKKEIVDLHSLKEDLLNEIERVQKNEPGARPSIVLSVDKRVAYGPFLRLFSLTQECGHRVRLAYRPGEEEEVVSFVETVPSRL</sequence>
<keyword evidence="6 8" id="KW-0472">Membrane</keyword>
<reference evidence="9 10" key="1">
    <citation type="submission" date="2021-02" db="EMBL/GenBank/DDBJ databases">
        <title>Activity-based single-cell genomes from oceanic crustal fluid captures similar information to metagenomic and metatranscriptomic surveys with orders of magnitude less sampling.</title>
        <authorList>
            <person name="D'Angelo T.S."/>
            <person name="Orcutt B.N."/>
        </authorList>
    </citation>
    <scope>NUCLEOTIDE SEQUENCE [LARGE SCALE GENOMIC DNA]</scope>
    <source>
        <strain evidence="9">AH-315-G07</strain>
    </source>
</reference>
<dbReference type="Pfam" id="PF02472">
    <property type="entry name" value="ExbD"/>
    <property type="match status" value="1"/>
</dbReference>
<keyword evidence="5 8" id="KW-1133">Transmembrane helix</keyword>
<evidence type="ECO:0000313" key="9">
    <source>
        <dbReference type="EMBL" id="MBN4067425.1"/>
    </source>
</evidence>
<comment type="similarity">
    <text evidence="2 7">Belongs to the ExbD/TolR family.</text>
</comment>
<evidence type="ECO:0000256" key="2">
    <source>
        <dbReference type="ARBA" id="ARBA00005811"/>
    </source>
</evidence>
<evidence type="ECO:0000256" key="5">
    <source>
        <dbReference type="ARBA" id="ARBA00022989"/>
    </source>
</evidence>